<keyword evidence="3" id="KW-1185">Reference proteome</keyword>
<sequence>MLKIHTDGAYHLKTNQAAIGYVIETFPKSTLIKQQAEKVFAKDNHEAEFIALKHALDYLIITKQTNQILSIETDSKILCDSINKKYAKNYQNLTQDVLNQLNRFCAYYIKLIPDNQNFRAHKLANNRLFELN</sequence>
<dbReference type="Proteomes" id="UP000051378">
    <property type="component" value="Unassembled WGS sequence"/>
</dbReference>
<reference evidence="2 3" key="1">
    <citation type="journal article" date="2015" name="Genome Announc.">
        <title>Expanding the biotechnology potential of lactobacilli through comparative genomics of 213 strains and associated genera.</title>
        <authorList>
            <person name="Sun Z."/>
            <person name="Harris H.M."/>
            <person name="McCann A."/>
            <person name="Guo C."/>
            <person name="Argimon S."/>
            <person name="Zhang W."/>
            <person name="Yang X."/>
            <person name="Jeffery I.B."/>
            <person name="Cooney J.C."/>
            <person name="Kagawa T.F."/>
            <person name="Liu W."/>
            <person name="Song Y."/>
            <person name="Salvetti E."/>
            <person name="Wrobel A."/>
            <person name="Rasinkangas P."/>
            <person name="Parkhill J."/>
            <person name="Rea M.C."/>
            <person name="O'Sullivan O."/>
            <person name="Ritari J."/>
            <person name="Douillard F.P."/>
            <person name="Paul Ross R."/>
            <person name="Yang R."/>
            <person name="Briner A.E."/>
            <person name="Felis G.E."/>
            <person name="de Vos W.M."/>
            <person name="Barrangou R."/>
            <person name="Klaenhammer T.R."/>
            <person name="Caufield P.W."/>
            <person name="Cui Y."/>
            <person name="Zhang H."/>
            <person name="O'Toole P.W."/>
        </authorList>
    </citation>
    <scope>NUCLEOTIDE SEQUENCE [LARGE SCALE GENOMIC DNA]</scope>
    <source>
        <strain evidence="2 3">DSM 23037</strain>
    </source>
</reference>
<dbReference type="InterPro" id="IPR002156">
    <property type="entry name" value="RNaseH_domain"/>
</dbReference>
<dbReference type="Gene3D" id="3.30.420.10">
    <property type="entry name" value="Ribonuclease H-like superfamily/Ribonuclease H"/>
    <property type="match status" value="1"/>
</dbReference>
<proteinExistence type="predicted"/>
<name>A0A0R2DHZ8_9LACO</name>
<dbReference type="GO" id="GO:0004523">
    <property type="term" value="F:RNA-DNA hybrid ribonuclease activity"/>
    <property type="evidence" value="ECO:0007669"/>
    <property type="project" value="InterPro"/>
</dbReference>
<dbReference type="InterPro" id="IPR012337">
    <property type="entry name" value="RNaseH-like_sf"/>
</dbReference>
<dbReference type="OrthoDB" id="7845843at2"/>
<dbReference type="Pfam" id="PF13456">
    <property type="entry name" value="RVT_3"/>
    <property type="match status" value="1"/>
</dbReference>
<evidence type="ECO:0000313" key="2">
    <source>
        <dbReference type="EMBL" id="KRN03714.1"/>
    </source>
</evidence>
<dbReference type="STRING" id="1423744.FC86_GL000821"/>
<gene>
    <name evidence="2" type="ORF">FC86_GL000821</name>
</gene>
<protein>
    <recommendedName>
        <fullName evidence="1">RNase H type-1 domain-containing protein</fullName>
    </recommendedName>
</protein>
<organism evidence="2 3">
    <name type="scientific">Holzapfeliella floricola DSM 23037 = JCM 16512</name>
    <dbReference type="NCBI Taxonomy" id="1423744"/>
    <lineage>
        <taxon>Bacteria</taxon>
        <taxon>Bacillati</taxon>
        <taxon>Bacillota</taxon>
        <taxon>Bacilli</taxon>
        <taxon>Lactobacillales</taxon>
        <taxon>Lactobacillaceae</taxon>
        <taxon>Holzapfeliella</taxon>
    </lineage>
</organism>
<evidence type="ECO:0000259" key="1">
    <source>
        <dbReference type="Pfam" id="PF13456"/>
    </source>
</evidence>
<dbReference type="PATRIC" id="fig|1423744.4.peg.842"/>
<dbReference type="AlphaFoldDB" id="A0A0R2DHZ8"/>
<feature type="domain" description="RNase H type-1" evidence="1">
    <location>
        <begin position="6"/>
        <end position="125"/>
    </location>
</feature>
<dbReference type="RefSeq" id="WP_056975026.1">
    <property type="nucleotide sequence ID" value="NZ_AYZL01000020.1"/>
</dbReference>
<dbReference type="EMBL" id="AYZL01000020">
    <property type="protein sequence ID" value="KRN03714.1"/>
    <property type="molecule type" value="Genomic_DNA"/>
</dbReference>
<dbReference type="SUPFAM" id="SSF53098">
    <property type="entry name" value="Ribonuclease H-like"/>
    <property type="match status" value="1"/>
</dbReference>
<dbReference type="PANTHER" id="PTHR47723">
    <property type="entry name" value="OS05G0353850 PROTEIN"/>
    <property type="match status" value="1"/>
</dbReference>
<comment type="caution">
    <text evidence="2">The sequence shown here is derived from an EMBL/GenBank/DDBJ whole genome shotgun (WGS) entry which is preliminary data.</text>
</comment>
<dbReference type="GO" id="GO:0003676">
    <property type="term" value="F:nucleic acid binding"/>
    <property type="evidence" value="ECO:0007669"/>
    <property type="project" value="InterPro"/>
</dbReference>
<evidence type="ECO:0000313" key="3">
    <source>
        <dbReference type="Proteomes" id="UP000051378"/>
    </source>
</evidence>
<dbReference type="PANTHER" id="PTHR47723:SF19">
    <property type="entry name" value="POLYNUCLEOTIDYL TRANSFERASE, RIBONUCLEASE H-LIKE SUPERFAMILY PROTEIN"/>
    <property type="match status" value="1"/>
</dbReference>
<dbReference type="InterPro" id="IPR036397">
    <property type="entry name" value="RNaseH_sf"/>
</dbReference>
<dbReference type="InterPro" id="IPR053151">
    <property type="entry name" value="RNase_H-like"/>
</dbReference>
<accession>A0A0R2DHZ8</accession>